<protein>
    <submittedName>
        <fullName evidence="2">Uncharacterized protein</fullName>
    </submittedName>
</protein>
<evidence type="ECO:0000313" key="2">
    <source>
        <dbReference type="EnsemblPlants" id="Kaladp1222s0001.1.v1.1"/>
    </source>
</evidence>
<feature type="compositionally biased region" description="Pro residues" evidence="1">
    <location>
        <begin position="218"/>
        <end position="235"/>
    </location>
</feature>
<organism evidence="2 3">
    <name type="scientific">Kalanchoe fedtschenkoi</name>
    <name type="common">Lavender scallops</name>
    <name type="synonym">South American air plant</name>
    <dbReference type="NCBI Taxonomy" id="63787"/>
    <lineage>
        <taxon>Eukaryota</taxon>
        <taxon>Viridiplantae</taxon>
        <taxon>Streptophyta</taxon>
        <taxon>Embryophyta</taxon>
        <taxon>Tracheophyta</taxon>
        <taxon>Spermatophyta</taxon>
        <taxon>Magnoliopsida</taxon>
        <taxon>eudicotyledons</taxon>
        <taxon>Gunneridae</taxon>
        <taxon>Pentapetalae</taxon>
        <taxon>Saxifragales</taxon>
        <taxon>Crassulaceae</taxon>
        <taxon>Kalanchoe</taxon>
    </lineage>
</organism>
<dbReference type="EnsemblPlants" id="Kaladp1222s0001.1.v1.1">
    <property type="protein sequence ID" value="Kaladp1222s0001.1.v1.1"/>
    <property type="gene ID" value="Kaladp1222s0001.v1.1"/>
</dbReference>
<feature type="region of interest" description="Disordered" evidence="1">
    <location>
        <begin position="190"/>
        <end position="235"/>
    </location>
</feature>
<dbReference type="Proteomes" id="UP000594263">
    <property type="component" value="Unplaced"/>
</dbReference>
<accession>A0A7N0VLC1</accession>
<reference evidence="2" key="1">
    <citation type="submission" date="2021-01" db="UniProtKB">
        <authorList>
            <consortium name="EnsemblPlants"/>
        </authorList>
    </citation>
    <scope>IDENTIFICATION</scope>
</reference>
<feature type="compositionally biased region" description="Polar residues" evidence="1">
    <location>
        <begin position="205"/>
        <end position="214"/>
    </location>
</feature>
<dbReference type="Gramene" id="Kaladp1222s0001.1.v1.1">
    <property type="protein sequence ID" value="Kaladp1222s0001.1.v1.1"/>
    <property type="gene ID" value="Kaladp1222s0001.v1.1"/>
</dbReference>
<keyword evidence="3" id="KW-1185">Reference proteome</keyword>
<proteinExistence type="predicted"/>
<evidence type="ECO:0000256" key="1">
    <source>
        <dbReference type="SAM" id="MobiDB-lite"/>
    </source>
</evidence>
<evidence type="ECO:0000313" key="3">
    <source>
        <dbReference type="Proteomes" id="UP000594263"/>
    </source>
</evidence>
<name>A0A7N0VLC1_KALFE</name>
<dbReference type="AlphaFoldDB" id="A0A7N0VLC1"/>
<sequence length="235" mass="27218">MIFWPFGDCIGDDENFFIDDDSVKSLTFSDFRFTLVKVVHGLKKLRIGKGMLKLELNDDFILRPAKLLYLSNTTEISKGVILTHLIFVIIALMAFFEQDKLGERRWMTHVWVVSCRDDTKHKGIPIEVSSEDLCQTTNRFVLMWRSPLRLHEEERRKRVKIAPLREEESLKAAAEVRQLDWLMRGLTSEMKKSGSERKRVRRSPASLQNGTSDTPPRVRLPPPPLSSPPLPVRFE</sequence>